<dbReference type="PANTHER" id="PTHR28062:SF1">
    <property type="entry name" value="TRANSMEMBRANE PROTEIN"/>
    <property type="match status" value="1"/>
</dbReference>
<sequence>MTARLVVFPIRGRSWCFSRSADVSVSASASSSRTPSTLKELWKTISRSDKTFKAANAEIVVDFVATKMNNAWMGLEKAPDGSMKSKLHGLGLRLLSRVKPSEIFLKSISKEVTRVEVIYPSSLNARLVRRRLRHMAMSVSRIFLLAEHHIILCGCASVFLTGDLKSLETINGKKGTIIHRKYLYGSISFLPLASSLAVLPLPNVVLFWNLFRAYSHWRALQGSEKLFQLVSDTLVTSTTNSEQKDCRNESHNSHGPYWAHPRSLLAGFGTHKPTAENPMEALTQQVSALAAEVAALKASRDKGKSQESDNYQHSKGHWREEEDWEHSWGNRVETWSTLAFFLLEYVLQPSKELEHLLHDEMDETGDLSQCAIKKICKIYDLNTNDVLKYKRLH</sequence>
<feature type="transmembrane region" description="Helical" evidence="2">
    <location>
        <begin position="182"/>
        <end position="211"/>
    </location>
</feature>
<dbReference type="Pfam" id="PF10173">
    <property type="entry name" value="Mit_KHE1"/>
    <property type="match status" value="2"/>
</dbReference>
<reference evidence="3" key="1">
    <citation type="submission" date="2020-09" db="EMBL/GenBank/DDBJ databases">
        <title>Genome-Enabled Discovery of Anthraquinone Biosynthesis in Senna tora.</title>
        <authorList>
            <person name="Kang S.-H."/>
            <person name="Pandey R.P."/>
            <person name="Lee C.-M."/>
            <person name="Sim J.-S."/>
            <person name="Jeong J.-T."/>
            <person name="Choi B.-S."/>
            <person name="Jung M."/>
            <person name="Ginzburg D."/>
            <person name="Zhao K."/>
            <person name="Won S.Y."/>
            <person name="Oh T.-J."/>
            <person name="Yu Y."/>
            <person name="Kim N.-H."/>
            <person name="Lee O.R."/>
            <person name="Lee T.-H."/>
            <person name="Bashyal P."/>
            <person name="Kim T.-S."/>
            <person name="Lee W.-H."/>
            <person name="Kawkins C."/>
            <person name="Kim C.-K."/>
            <person name="Kim J.S."/>
            <person name="Ahn B.O."/>
            <person name="Rhee S.Y."/>
            <person name="Sohng J.K."/>
        </authorList>
    </citation>
    <scope>NUCLEOTIDE SEQUENCE</scope>
    <source>
        <tissue evidence="3">Leaf</tissue>
    </source>
</reference>
<dbReference type="EMBL" id="JAAIUW010000001">
    <property type="protein sequence ID" value="KAF7843702.1"/>
    <property type="molecule type" value="Genomic_DNA"/>
</dbReference>
<evidence type="ECO:0000256" key="1">
    <source>
        <dbReference type="SAM" id="MobiDB-lite"/>
    </source>
</evidence>
<name>A0A834XEN5_9FABA</name>
<dbReference type="PANTHER" id="PTHR28062">
    <property type="entry name" value="K+-H+ EXCHANGE-LIKE PROTEIN"/>
    <property type="match status" value="1"/>
</dbReference>
<dbReference type="GO" id="GO:0006813">
    <property type="term" value="P:potassium ion transport"/>
    <property type="evidence" value="ECO:0007669"/>
    <property type="project" value="TreeGrafter"/>
</dbReference>
<gene>
    <name evidence="3" type="ORF">G2W53_000607</name>
</gene>
<dbReference type="Proteomes" id="UP000634136">
    <property type="component" value="Unassembled WGS sequence"/>
</dbReference>
<evidence type="ECO:0000256" key="2">
    <source>
        <dbReference type="SAM" id="Phobius"/>
    </source>
</evidence>
<evidence type="ECO:0000313" key="4">
    <source>
        <dbReference type="Proteomes" id="UP000634136"/>
    </source>
</evidence>
<keyword evidence="2" id="KW-1133">Transmembrane helix</keyword>
<keyword evidence="2" id="KW-0812">Transmembrane</keyword>
<feature type="transmembrane region" description="Helical" evidence="2">
    <location>
        <begin position="139"/>
        <end position="162"/>
    </location>
</feature>
<organism evidence="3 4">
    <name type="scientific">Senna tora</name>
    <dbReference type="NCBI Taxonomy" id="362788"/>
    <lineage>
        <taxon>Eukaryota</taxon>
        <taxon>Viridiplantae</taxon>
        <taxon>Streptophyta</taxon>
        <taxon>Embryophyta</taxon>
        <taxon>Tracheophyta</taxon>
        <taxon>Spermatophyta</taxon>
        <taxon>Magnoliopsida</taxon>
        <taxon>eudicotyledons</taxon>
        <taxon>Gunneridae</taxon>
        <taxon>Pentapetalae</taxon>
        <taxon>rosids</taxon>
        <taxon>fabids</taxon>
        <taxon>Fabales</taxon>
        <taxon>Fabaceae</taxon>
        <taxon>Caesalpinioideae</taxon>
        <taxon>Cassia clade</taxon>
        <taxon>Senna</taxon>
    </lineage>
</organism>
<dbReference type="AlphaFoldDB" id="A0A834XEN5"/>
<dbReference type="GO" id="GO:1902600">
    <property type="term" value="P:proton transmembrane transport"/>
    <property type="evidence" value="ECO:0007669"/>
    <property type="project" value="TreeGrafter"/>
</dbReference>
<proteinExistence type="predicted"/>
<dbReference type="GO" id="GO:0005743">
    <property type="term" value="C:mitochondrial inner membrane"/>
    <property type="evidence" value="ECO:0007669"/>
    <property type="project" value="TreeGrafter"/>
</dbReference>
<keyword evidence="4" id="KW-1185">Reference proteome</keyword>
<dbReference type="OrthoDB" id="5562676at2759"/>
<accession>A0A834XEN5</accession>
<comment type="caution">
    <text evidence="3">The sequence shown here is derived from an EMBL/GenBank/DDBJ whole genome shotgun (WGS) entry which is preliminary data.</text>
</comment>
<protein>
    <submittedName>
        <fullName evidence="3">K+-H+ exchange-like protein</fullName>
    </submittedName>
</protein>
<evidence type="ECO:0000313" key="3">
    <source>
        <dbReference type="EMBL" id="KAF7843702.1"/>
    </source>
</evidence>
<dbReference type="InterPro" id="IPR018786">
    <property type="entry name" value="Mit_KHE1"/>
</dbReference>
<keyword evidence="2" id="KW-0472">Membrane</keyword>
<feature type="region of interest" description="Disordered" evidence="1">
    <location>
        <begin position="299"/>
        <end position="319"/>
    </location>
</feature>